<name>E5DHX3_9CAUD</name>
<sequence>MQITMTLEEFEEAKAKAHKSGYNKAVDEITTGLKQSYDDMTKGFFSRIGREANIEFTRRLYNALIKCRKS</sequence>
<evidence type="ECO:0000313" key="1">
    <source>
        <dbReference type="EMBL" id="ADB81737.1"/>
    </source>
</evidence>
<keyword evidence="2" id="KW-1185">Reference proteome</keyword>
<proteinExistence type="predicted"/>
<dbReference type="OrthoDB" id="28660at10239"/>
<reference evidence="1 2" key="1">
    <citation type="journal article" date="2010" name="Virol. J.">
        <title>Genomes of the T4-related bacteriophages as windows on microbial genome evolution.</title>
        <authorList>
            <person name="Petrov V.M."/>
            <person name="Ratnayaka S."/>
            <person name="Nolan J.M."/>
            <person name="Miller E.S."/>
            <person name="Karam J.D."/>
        </authorList>
    </citation>
    <scope>NUCLEOTIDE SEQUENCE [LARGE SCALE GENOMIC DNA]</scope>
</reference>
<protein>
    <submittedName>
        <fullName evidence="1">Uncharacterized protein</fullName>
    </submittedName>
</protein>
<dbReference type="EMBL" id="GU323318">
    <property type="protein sequence ID" value="ADB81737.1"/>
    <property type="molecule type" value="Genomic_DNA"/>
</dbReference>
<dbReference type="KEGG" id="vg:9926395"/>
<organism evidence="1 2">
    <name type="scientific">Enterobacter phage CC31</name>
    <dbReference type="NCBI Taxonomy" id="709484"/>
    <lineage>
        <taxon>Viruses</taxon>
        <taxon>Duplodnaviria</taxon>
        <taxon>Heunggongvirae</taxon>
        <taxon>Uroviricota</taxon>
        <taxon>Caudoviricetes</taxon>
        <taxon>Pantevenvirales</taxon>
        <taxon>Straboviridae</taxon>
        <taxon>Tevenvirinae</taxon>
        <taxon>Karamvirus</taxon>
        <taxon>Karamvirus cc31</taxon>
    </lineage>
</organism>
<evidence type="ECO:0000313" key="2">
    <source>
        <dbReference type="Proteomes" id="UP000008725"/>
    </source>
</evidence>
<dbReference type="GeneID" id="9926395"/>
<dbReference type="Proteomes" id="UP000008725">
    <property type="component" value="Segment"/>
</dbReference>
<dbReference type="RefSeq" id="YP_004010099.1">
    <property type="nucleotide sequence ID" value="NC_014662.1"/>
</dbReference>
<accession>E5DHX3</accession>
<gene>
    <name evidence="1" type="ORF">CC31p241</name>
</gene>